<dbReference type="InterPro" id="IPR036291">
    <property type="entry name" value="NAD(P)-bd_dom_sf"/>
</dbReference>
<reference evidence="4 5" key="1">
    <citation type="journal article" date="2018" name="Mycol. Prog.">
        <title>Coniella lustricola, a new species from submerged detritus.</title>
        <authorList>
            <person name="Raudabaugh D.B."/>
            <person name="Iturriaga T."/>
            <person name="Carver A."/>
            <person name="Mondo S."/>
            <person name="Pangilinan J."/>
            <person name="Lipzen A."/>
            <person name="He G."/>
            <person name="Amirebrahimi M."/>
            <person name="Grigoriev I.V."/>
            <person name="Miller A.N."/>
        </authorList>
    </citation>
    <scope>NUCLEOTIDE SEQUENCE [LARGE SCALE GENOMIC DNA]</scope>
    <source>
        <strain evidence="4 5">B22-T-1</strain>
    </source>
</reference>
<dbReference type="InterPro" id="IPR002347">
    <property type="entry name" value="SDR_fam"/>
</dbReference>
<dbReference type="EMBL" id="KZ678534">
    <property type="protein sequence ID" value="PSR80319.1"/>
    <property type="molecule type" value="Genomic_DNA"/>
</dbReference>
<dbReference type="PRINTS" id="PR00081">
    <property type="entry name" value="GDHRDH"/>
</dbReference>
<protein>
    <recommendedName>
        <fullName evidence="6">Acetoin reductase</fullName>
    </recommendedName>
</protein>
<accession>A0A2T2ZZY4</accession>
<keyword evidence="5" id="KW-1185">Reference proteome</keyword>
<name>A0A2T2ZZY4_9PEZI</name>
<dbReference type="InterPro" id="IPR020904">
    <property type="entry name" value="Sc_DH/Rdtase_CS"/>
</dbReference>
<dbReference type="Proteomes" id="UP000241462">
    <property type="component" value="Unassembled WGS sequence"/>
</dbReference>
<dbReference type="Gene3D" id="3.40.50.720">
    <property type="entry name" value="NAD(P)-binding Rossmann-like Domain"/>
    <property type="match status" value="1"/>
</dbReference>
<dbReference type="GO" id="GO:0048038">
    <property type="term" value="F:quinone binding"/>
    <property type="evidence" value="ECO:0007669"/>
    <property type="project" value="TreeGrafter"/>
</dbReference>
<proteinExistence type="inferred from homology"/>
<comment type="similarity">
    <text evidence="1 3">Belongs to the short-chain dehydrogenases/reductases (SDR) family.</text>
</comment>
<dbReference type="FunFam" id="3.40.50.720:FF:000084">
    <property type="entry name" value="Short-chain dehydrogenase reductase"/>
    <property type="match status" value="1"/>
</dbReference>
<dbReference type="STRING" id="2025994.A0A2T2ZZY4"/>
<dbReference type="PROSITE" id="PS00061">
    <property type="entry name" value="ADH_SHORT"/>
    <property type="match status" value="1"/>
</dbReference>
<dbReference type="GO" id="GO:0006633">
    <property type="term" value="P:fatty acid biosynthetic process"/>
    <property type="evidence" value="ECO:0007669"/>
    <property type="project" value="TreeGrafter"/>
</dbReference>
<evidence type="ECO:0000313" key="4">
    <source>
        <dbReference type="EMBL" id="PSR80319.1"/>
    </source>
</evidence>
<evidence type="ECO:0000256" key="1">
    <source>
        <dbReference type="ARBA" id="ARBA00006484"/>
    </source>
</evidence>
<evidence type="ECO:0000313" key="5">
    <source>
        <dbReference type="Proteomes" id="UP000241462"/>
    </source>
</evidence>
<sequence length="291" mass="30886">MNVNMLSRPARVLKLNRVKPAPQKDKNVIVTGAARGIGRAIALRLAVDGYNVCVNDIAANKDACDKVVEEIQALGRKSCSALADVSKRGQVKDMVQQSVQELGPLHTMIANAGIAQVKRLLDLTEQDFAQMLAVNLTGVHNCYAEAALQMMDQGTCAADAPGKILGAASIVAFQPLALLGHYSATKWAVRGLTQAYAMELAAHHITVNAYAPGIVGTAMWDQIDAGLAAAKGSGPAIKKGDMMNKYVRERTLLQRVSVPEDVAKLVSFLASSDSDFVTGQTQIVDGGIVFT</sequence>
<dbReference type="OrthoDB" id="498125at2759"/>
<dbReference type="PRINTS" id="PR00080">
    <property type="entry name" value="SDRFAMILY"/>
</dbReference>
<dbReference type="Pfam" id="PF00106">
    <property type="entry name" value="adh_short"/>
    <property type="match status" value="1"/>
</dbReference>
<dbReference type="SUPFAM" id="SSF51735">
    <property type="entry name" value="NAD(P)-binding Rossmann-fold domains"/>
    <property type="match status" value="1"/>
</dbReference>
<organism evidence="4 5">
    <name type="scientific">Coniella lustricola</name>
    <dbReference type="NCBI Taxonomy" id="2025994"/>
    <lineage>
        <taxon>Eukaryota</taxon>
        <taxon>Fungi</taxon>
        <taxon>Dikarya</taxon>
        <taxon>Ascomycota</taxon>
        <taxon>Pezizomycotina</taxon>
        <taxon>Sordariomycetes</taxon>
        <taxon>Sordariomycetidae</taxon>
        <taxon>Diaporthales</taxon>
        <taxon>Schizoparmaceae</taxon>
        <taxon>Coniella</taxon>
    </lineage>
</organism>
<dbReference type="GO" id="GO:0016616">
    <property type="term" value="F:oxidoreductase activity, acting on the CH-OH group of donors, NAD or NADP as acceptor"/>
    <property type="evidence" value="ECO:0007669"/>
    <property type="project" value="TreeGrafter"/>
</dbReference>
<dbReference type="InParanoid" id="A0A2T2ZZY4"/>
<dbReference type="PANTHER" id="PTHR42760">
    <property type="entry name" value="SHORT-CHAIN DEHYDROGENASES/REDUCTASES FAMILY MEMBER"/>
    <property type="match status" value="1"/>
</dbReference>
<gene>
    <name evidence="4" type="ORF">BD289DRAFT_462577</name>
</gene>
<dbReference type="AlphaFoldDB" id="A0A2T2ZZY4"/>
<dbReference type="PANTHER" id="PTHR42760:SF121">
    <property type="entry name" value="3-OXOACYL-(ACYL-CARRIER-PROTEIN) REDUCTASE"/>
    <property type="match status" value="1"/>
</dbReference>
<keyword evidence="2" id="KW-0521">NADP</keyword>
<evidence type="ECO:0000256" key="3">
    <source>
        <dbReference type="RuleBase" id="RU000363"/>
    </source>
</evidence>
<evidence type="ECO:0000256" key="2">
    <source>
        <dbReference type="ARBA" id="ARBA00022857"/>
    </source>
</evidence>
<evidence type="ECO:0008006" key="6">
    <source>
        <dbReference type="Google" id="ProtNLM"/>
    </source>
</evidence>